<evidence type="ECO:0000313" key="4">
    <source>
        <dbReference type="Proteomes" id="UP001597252"/>
    </source>
</evidence>
<dbReference type="Proteomes" id="UP001597252">
    <property type="component" value="Unassembled WGS sequence"/>
</dbReference>
<proteinExistence type="inferred from homology"/>
<dbReference type="Pfam" id="PF01725">
    <property type="entry name" value="Ham1p_like"/>
    <property type="match status" value="1"/>
</dbReference>
<dbReference type="EMBL" id="JBHTON010000006">
    <property type="protein sequence ID" value="MFD1484246.1"/>
    <property type="molecule type" value="Genomic_DNA"/>
</dbReference>
<dbReference type="InterPro" id="IPR029001">
    <property type="entry name" value="ITPase-like_fam"/>
</dbReference>
<dbReference type="InterPro" id="IPR002637">
    <property type="entry name" value="RdgB/HAM1"/>
</dbReference>
<dbReference type="EC" id="3.6.1.-" evidence="3"/>
<dbReference type="SUPFAM" id="SSF52972">
    <property type="entry name" value="ITPase-like"/>
    <property type="match status" value="1"/>
</dbReference>
<name>A0ABW4E4Z8_9LACO</name>
<dbReference type="PANTHER" id="PTHR11067">
    <property type="entry name" value="INOSINE TRIPHOSPHATE PYROPHOSPHATASE/HAM1 PROTEIN"/>
    <property type="match status" value="1"/>
</dbReference>
<dbReference type="GO" id="GO:0016787">
    <property type="term" value="F:hydrolase activity"/>
    <property type="evidence" value="ECO:0007669"/>
    <property type="project" value="UniProtKB-KW"/>
</dbReference>
<keyword evidence="4" id="KW-1185">Reference proteome</keyword>
<comment type="caution">
    <text evidence="3">The sequence shown here is derived from an EMBL/GenBank/DDBJ whole genome shotgun (WGS) entry which is preliminary data.</text>
</comment>
<dbReference type="CDD" id="cd00985">
    <property type="entry name" value="Maf_Ham1"/>
    <property type="match status" value="1"/>
</dbReference>
<reference evidence="4" key="1">
    <citation type="journal article" date="2019" name="Int. J. Syst. Evol. Microbiol.">
        <title>The Global Catalogue of Microorganisms (GCM) 10K type strain sequencing project: providing services to taxonomists for standard genome sequencing and annotation.</title>
        <authorList>
            <consortium name="The Broad Institute Genomics Platform"/>
            <consortium name="The Broad Institute Genome Sequencing Center for Infectious Disease"/>
            <person name="Wu L."/>
            <person name="Ma J."/>
        </authorList>
    </citation>
    <scope>NUCLEOTIDE SEQUENCE [LARGE SCALE GENOMIC DNA]</scope>
    <source>
        <strain evidence="4">CCM 8903</strain>
    </source>
</reference>
<protein>
    <submittedName>
        <fullName evidence="3">Non-canonical purine NTP pyrophosphatase</fullName>
        <ecNumber evidence="3">3.6.1.-</ecNumber>
    </submittedName>
</protein>
<dbReference type="RefSeq" id="WP_125752245.1">
    <property type="nucleotide sequence ID" value="NZ_JBHTON010000006.1"/>
</dbReference>
<comment type="similarity">
    <text evidence="1">Belongs to the HAM1 NTPase family.</text>
</comment>
<dbReference type="PANTHER" id="PTHR11067:SF9">
    <property type="entry name" value="INOSINE TRIPHOSPHATE PYROPHOSPHATASE"/>
    <property type="match status" value="1"/>
</dbReference>
<sequence length="181" mass="19071">MTQFIMATHNAGKLAEVKAILASYGHEVIGFGKDLPPEGDDLAQNALVKAQTVHAADPKAWVIGDDSGLWLAAYPKRLGVHTARQLPRTGTNAAVLAMLEPSDSRQATLVSTMVLLAPSGSWQVATSRLEATVAIAASGADGTGFDQILIPQGAGVTLAALPLVLRQRYLPRQQALAELLR</sequence>
<keyword evidence="2 3" id="KW-0378">Hydrolase</keyword>
<evidence type="ECO:0000313" key="3">
    <source>
        <dbReference type="EMBL" id="MFD1484246.1"/>
    </source>
</evidence>
<gene>
    <name evidence="3" type="ORF">ACFQ5J_03250</name>
</gene>
<organism evidence="3 4">
    <name type="scientific">Lacticaseibacillus baoqingensis</name>
    <dbReference type="NCBI Taxonomy" id="2486013"/>
    <lineage>
        <taxon>Bacteria</taxon>
        <taxon>Bacillati</taxon>
        <taxon>Bacillota</taxon>
        <taxon>Bacilli</taxon>
        <taxon>Lactobacillales</taxon>
        <taxon>Lactobacillaceae</taxon>
        <taxon>Lacticaseibacillus</taxon>
    </lineage>
</organism>
<dbReference type="Gene3D" id="3.90.950.10">
    <property type="match status" value="1"/>
</dbReference>
<evidence type="ECO:0000256" key="2">
    <source>
        <dbReference type="ARBA" id="ARBA00022801"/>
    </source>
</evidence>
<accession>A0ABW4E4Z8</accession>
<evidence type="ECO:0000256" key="1">
    <source>
        <dbReference type="ARBA" id="ARBA00008023"/>
    </source>
</evidence>